<keyword evidence="1 6" id="KW-0645">Protease</keyword>
<name>A0A398BW02_9RHOB</name>
<dbReference type="Proteomes" id="UP000266649">
    <property type="component" value="Unassembled WGS sequence"/>
</dbReference>
<comment type="caution">
    <text evidence="8">The sequence shown here is derived from an EMBL/GenBank/DDBJ whole genome shotgun (WGS) entry which is preliminary data.</text>
</comment>
<keyword evidence="4 6" id="KW-0862">Zinc</keyword>
<evidence type="ECO:0000256" key="2">
    <source>
        <dbReference type="ARBA" id="ARBA00022723"/>
    </source>
</evidence>
<dbReference type="GO" id="GO:0046872">
    <property type="term" value="F:metal ion binding"/>
    <property type="evidence" value="ECO:0007669"/>
    <property type="project" value="UniProtKB-KW"/>
</dbReference>
<comment type="cofactor">
    <cofactor evidence="6">
        <name>Zn(2+)</name>
        <dbReference type="ChEBI" id="CHEBI:29105"/>
    </cofactor>
    <text evidence="6">Binds 1 zinc ion per subunit.</text>
</comment>
<keyword evidence="5 6" id="KW-0482">Metalloprotease</keyword>
<dbReference type="InterPro" id="IPR051156">
    <property type="entry name" value="Mito/Outer_Membr_Metalloprot"/>
</dbReference>
<keyword evidence="2" id="KW-0479">Metal-binding</keyword>
<evidence type="ECO:0000256" key="6">
    <source>
        <dbReference type="RuleBase" id="RU003983"/>
    </source>
</evidence>
<evidence type="ECO:0000313" key="8">
    <source>
        <dbReference type="EMBL" id="RID93637.1"/>
    </source>
</evidence>
<evidence type="ECO:0000256" key="3">
    <source>
        <dbReference type="ARBA" id="ARBA00022801"/>
    </source>
</evidence>
<dbReference type="PANTHER" id="PTHR22726:SF1">
    <property type="entry name" value="METALLOENDOPEPTIDASE OMA1, MITOCHONDRIAL"/>
    <property type="match status" value="1"/>
</dbReference>
<reference evidence="8 9" key="1">
    <citation type="submission" date="2018-09" db="EMBL/GenBank/DDBJ databases">
        <title>Gemmobacter lutimaris sp. nov., a marine bacterium isolated from tidal flat.</title>
        <authorList>
            <person name="Lee D.W."/>
            <person name="Yoo Y."/>
            <person name="Kim J.-J."/>
            <person name="Kim B.S."/>
        </authorList>
    </citation>
    <scope>NUCLEOTIDE SEQUENCE [LARGE SCALE GENOMIC DNA]</scope>
    <source>
        <strain evidence="8 9">YJ-T1-11</strain>
    </source>
</reference>
<keyword evidence="9" id="KW-1185">Reference proteome</keyword>
<accession>A0A398BW02</accession>
<dbReference type="PANTHER" id="PTHR22726">
    <property type="entry name" value="METALLOENDOPEPTIDASE OMA1"/>
    <property type="match status" value="1"/>
</dbReference>
<evidence type="ECO:0000256" key="1">
    <source>
        <dbReference type="ARBA" id="ARBA00022670"/>
    </source>
</evidence>
<feature type="domain" description="Peptidase M48" evidence="7">
    <location>
        <begin position="56"/>
        <end position="231"/>
    </location>
</feature>
<dbReference type="RefSeq" id="WP_119133043.1">
    <property type="nucleotide sequence ID" value="NZ_QXXQ01000001.1"/>
</dbReference>
<evidence type="ECO:0000256" key="5">
    <source>
        <dbReference type="ARBA" id="ARBA00023049"/>
    </source>
</evidence>
<evidence type="ECO:0000256" key="4">
    <source>
        <dbReference type="ARBA" id="ARBA00022833"/>
    </source>
</evidence>
<dbReference type="AlphaFoldDB" id="A0A398BW02"/>
<dbReference type="Pfam" id="PF01435">
    <property type="entry name" value="Peptidase_M48"/>
    <property type="match status" value="1"/>
</dbReference>
<keyword evidence="3 6" id="KW-0378">Hydrolase</keyword>
<dbReference type="GO" id="GO:0016020">
    <property type="term" value="C:membrane"/>
    <property type="evidence" value="ECO:0007669"/>
    <property type="project" value="TreeGrafter"/>
</dbReference>
<dbReference type="EMBL" id="QXXQ01000001">
    <property type="protein sequence ID" value="RID93637.1"/>
    <property type="molecule type" value="Genomic_DNA"/>
</dbReference>
<dbReference type="CDD" id="cd07324">
    <property type="entry name" value="M48C_Oma1-like"/>
    <property type="match status" value="1"/>
</dbReference>
<gene>
    <name evidence="8" type="ORF">D2N39_01600</name>
</gene>
<organism evidence="8 9">
    <name type="scientific">Gemmobacter lutimaris</name>
    <dbReference type="NCBI Taxonomy" id="2306023"/>
    <lineage>
        <taxon>Bacteria</taxon>
        <taxon>Pseudomonadati</taxon>
        <taxon>Pseudomonadota</taxon>
        <taxon>Alphaproteobacteria</taxon>
        <taxon>Rhodobacterales</taxon>
        <taxon>Paracoccaceae</taxon>
        <taxon>Gemmobacter</taxon>
    </lineage>
</organism>
<dbReference type="Gene3D" id="3.30.2010.10">
    <property type="entry name" value="Metalloproteases ('zincins'), catalytic domain"/>
    <property type="match status" value="1"/>
</dbReference>
<dbReference type="GO" id="GO:0004222">
    <property type="term" value="F:metalloendopeptidase activity"/>
    <property type="evidence" value="ECO:0007669"/>
    <property type="project" value="InterPro"/>
</dbReference>
<evidence type="ECO:0000259" key="7">
    <source>
        <dbReference type="Pfam" id="PF01435"/>
    </source>
</evidence>
<dbReference type="GO" id="GO:0051603">
    <property type="term" value="P:proteolysis involved in protein catabolic process"/>
    <property type="evidence" value="ECO:0007669"/>
    <property type="project" value="TreeGrafter"/>
</dbReference>
<dbReference type="InterPro" id="IPR001915">
    <property type="entry name" value="Peptidase_M48"/>
</dbReference>
<evidence type="ECO:0000313" key="9">
    <source>
        <dbReference type="Proteomes" id="UP000266649"/>
    </source>
</evidence>
<comment type="similarity">
    <text evidence="6">Belongs to the peptidase M48 family.</text>
</comment>
<protein>
    <submittedName>
        <fullName evidence="8">Peptidase M48</fullName>
    </submittedName>
</protein>
<proteinExistence type="inferred from homology"/>
<dbReference type="OrthoDB" id="7338723at2"/>
<sequence>MALLAAALALAGCVTTGQPVPAPAPLPATTAAQTFGDRLAPQEAARNFVSVVEKVEPVAERFCRQHQVAGQSCDLQIVVDRRRDLPPNAFQTVDEKGRPVVGFTLALIADARNADEIAFVLGHEASHHILGHIGRKQQGAEAGAVLGTMLGQATGADAATMKQWQSFGASIGARRYSKEYELEADALGARIAWYAGYDPVRGAGFFSRLPDPGDQFLGSHPPNAQRLQQVATVVAGLERQAGY</sequence>